<reference evidence="3" key="1">
    <citation type="journal article" date="2019" name="bioRxiv">
        <title>Genomics, evolutionary history and diagnostics of the Alternaria alternata species group including apple and Asian pear pathotypes.</title>
        <authorList>
            <person name="Armitage A.D."/>
            <person name="Cockerton H.M."/>
            <person name="Sreenivasaprasad S."/>
            <person name="Woodhall J.W."/>
            <person name="Lane C.R."/>
            <person name="Harrison R.J."/>
            <person name="Clarkson J.P."/>
        </authorList>
    </citation>
    <scope>NUCLEOTIDE SEQUENCE [LARGE SCALE GENOMIC DNA]</scope>
    <source>
        <strain evidence="3">FERA 1082</strain>
    </source>
</reference>
<gene>
    <name evidence="2" type="ORF">AA0114_g12741</name>
</gene>
<evidence type="ECO:0000313" key="3">
    <source>
        <dbReference type="Proteomes" id="UP000292402"/>
    </source>
</evidence>
<proteinExistence type="predicted"/>
<dbReference type="EMBL" id="PDXA01000099">
    <property type="protein sequence ID" value="RYN24821.1"/>
    <property type="molecule type" value="Genomic_DNA"/>
</dbReference>
<organism evidence="2 3">
    <name type="scientific">Alternaria tenuissima</name>
    <dbReference type="NCBI Taxonomy" id="119927"/>
    <lineage>
        <taxon>Eukaryota</taxon>
        <taxon>Fungi</taxon>
        <taxon>Dikarya</taxon>
        <taxon>Ascomycota</taxon>
        <taxon>Pezizomycotina</taxon>
        <taxon>Dothideomycetes</taxon>
        <taxon>Pleosporomycetidae</taxon>
        <taxon>Pleosporales</taxon>
        <taxon>Pleosporineae</taxon>
        <taxon>Pleosporaceae</taxon>
        <taxon>Alternaria</taxon>
        <taxon>Alternaria sect. Alternaria</taxon>
        <taxon>Alternaria alternata complex</taxon>
    </lineage>
</organism>
<protein>
    <submittedName>
        <fullName evidence="2">Uncharacterized protein</fullName>
    </submittedName>
</protein>
<evidence type="ECO:0000313" key="2">
    <source>
        <dbReference type="EMBL" id="RYN24821.1"/>
    </source>
</evidence>
<feature type="region of interest" description="Disordered" evidence="1">
    <location>
        <begin position="234"/>
        <end position="256"/>
    </location>
</feature>
<dbReference type="Proteomes" id="UP000292402">
    <property type="component" value="Unassembled WGS sequence"/>
</dbReference>
<accession>A0A4Q4M0S1</accession>
<dbReference type="AlphaFoldDB" id="A0A4Q4M0S1"/>
<comment type="caution">
    <text evidence="2">The sequence shown here is derived from an EMBL/GenBank/DDBJ whole genome shotgun (WGS) entry which is preliminary data.</text>
</comment>
<sequence length="256" mass="29265">MYPEYGHWGETTMVTIRNYHEDVLCTGAAGPPGTMNEDGSHVSIPALELRQLNKLREDALIEDSMRTVRDQERRTIARENGIDVPVHSEPYYSDLKEEKAAEQLTTRQALSLERGLEMERVWMRRLGGWREEAEGDAGKPFPLNVPDYEDLQDWELDRLKEDVESVDRILASLKDTAGVVRATSSRDNSNNKLSRDPKRLAVRNEELKAVQQREAERQYLALVAEAQQQVHAENTQFPEGLRGWGQVGPDEQDLIR</sequence>
<name>A0A4Q4M0S1_9PLEO</name>
<evidence type="ECO:0000256" key="1">
    <source>
        <dbReference type="SAM" id="MobiDB-lite"/>
    </source>
</evidence>